<dbReference type="Proteomes" id="UP001497516">
    <property type="component" value="Chromosome 3"/>
</dbReference>
<protein>
    <submittedName>
        <fullName evidence="1">Uncharacterized protein</fullName>
    </submittedName>
</protein>
<accession>A0AAV2DJK6</accession>
<dbReference type="EMBL" id="OZ034816">
    <property type="protein sequence ID" value="CAL1374090.1"/>
    <property type="molecule type" value="Genomic_DNA"/>
</dbReference>
<evidence type="ECO:0000313" key="2">
    <source>
        <dbReference type="Proteomes" id="UP001497516"/>
    </source>
</evidence>
<dbReference type="AlphaFoldDB" id="A0AAV2DJK6"/>
<name>A0AAV2DJK6_9ROSI</name>
<sequence>MKSGSGLFDEARSGFLSHIIVDHLVANLDAPRPRLVGTLRRLEQEGGNRGGIERHSRFLCDILLGSERGPHRDLRVLFQGGALSDEASDFKNPIETPSTFGLEGFQSHDLAGDVFTIERELEIGEGKRGLGSNVGLGGFGLVRFGSRVGSSDVASQVTWWVGSH</sequence>
<reference evidence="1 2" key="1">
    <citation type="submission" date="2024-04" db="EMBL/GenBank/DDBJ databases">
        <authorList>
            <person name="Fracassetti M."/>
        </authorList>
    </citation>
    <scope>NUCLEOTIDE SEQUENCE [LARGE SCALE GENOMIC DNA]</scope>
</reference>
<keyword evidence="2" id="KW-1185">Reference proteome</keyword>
<organism evidence="1 2">
    <name type="scientific">Linum trigynum</name>
    <dbReference type="NCBI Taxonomy" id="586398"/>
    <lineage>
        <taxon>Eukaryota</taxon>
        <taxon>Viridiplantae</taxon>
        <taxon>Streptophyta</taxon>
        <taxon>Embryophyta</taxon>
        <taxon>Tracheophyta</taxon>
        <taxon>Spermatophyta</taxon>
        <taxon>Magnoliopsida</taxon>
        <taxon>eudicotyledons</taxon>
        <taxon>Gunneridae</taxon>
        <taxon>Pentapetalae</taxon>
        <taxon>rosids</taxon>
        <taxon>fabids</taxon>
        <taxon>Malpighiales</taxon>
        <taxon>Linaceae</taxon>
        <taxon>Linum</taxon>
    </lineage>
</organism>
<evidence type="ECO:0000313" key="1">
    <source>
        <dbReference type="EMBL" id="CAL1374090.1"/>
    </source>
</evidence>
<proteinExistence type="predicted"/>
<gene>
    <name evidence="1" type="ORF">LTRI10_LOCUS15979</name>
</gene>